<feature type="chain" id="PRO_5043314317" evidence="2">
    <location>
        <begin position="31"/>
        <end position="224"/>
    </location>
</feature>
<evidence type="ECO:0000313" key="4">
    <source>
        <dbReference type="Proteomes" id="UP001159428"/>
    </source>
</evidence>
<feature type="region of interest" description="Disordered" evidence="1">
    <location>
        <begin position="37"/>
        <end position="57"/>
    </location>
</feature>
<evidence type="ECO:0000256" key="1">
    <source>
        <dbReference type="SAM" id="MobiDB-lite"/>
    </source>
</evidence>
<evidence type="ECO:0000313" key="3">
    <source>
        <dbReference type="EMBL" id="CAH3038182.1"/>
    </source>
</evidence>
<feature type="region of interest" description="Disordered" evidence="1">
    <location>
        <begin position="96"/>
        <end position="123"/>
    </location>
</feature>
<organism evidence="3 4">
    <name type="scientific">Pocillopora meandrina</name>
    <dbReference type="NCBI Taxonomy" id="46732"/>
    <lineage>
        <taxon>Eukaryota</taxon>
        <taxon>Metazoa</taxon>
        <taxon>Cnidaria</taxon>
        <taxon>Anthozoa</taxon>
        <taxon>Hexacorallia</taxon>
        <taxon>Scleractinia</taxon>
        <taxon>Astrocoeniina</taxon>
        <taxon>Pocilloporidae</taxon>
        <taxon>Pocillopora</taxon>
    </lineage>
</organism>
<dbReference type="Proteomes" id="UP001159428">
    <property type="component" value="Unassembled WGS sequence"/>
</dbReference>
<gene>
    <name evidence="3" type="ORF">PMEA_00021561</name>
</gene>
<reference evidence="3 4" key="1">
    <citation type="submission" date="2022-05" db="EMBL/GenBank/DDBJ databases">
        <authorList>
            <consortium name="Genoscope - CEA"/>
            <person name="William W."/>
        </authorList>
    </citation>
    <scope>NUCLEOTIDE SEQUENCE [LARGE SCALE GENOMIC DNA]</scope>
</reference>
<keyword evidence="2" id="KW-0732">Signal</keyword>
<name>A0AAU9VYY3_9CNID</name>
<protein>
    <submittedName>
        <fullName evidence="3">Uncharacterized protein</fullName>
    </submittedName>
</protein>
<feature type="signal peptide" evidence="2">
    <location>
        <begin position="1"/>
        <end position="30"/>
    </location>
</feature>
<feature type="compositionally biased region" description="Basic and acidic residues" evidence="1">
    <location>
        <begin position="108"/>
        <end position="122"/>
    </location>
</feature>
<proteinExistence type="predicted"/>
<sequence length="224" mass="25484">MMLSLEGMSLKIMSVMALLLGLSSVAQVVAKPVDKRSSFSPVETSPLGVEDEGTKEENCPPGYWCRRSELVRDEETHEENCPPGYWCRRSMIPRNEDTQQKDCPPGDLECRRSEPVRDEKTQPENCPVGYWCLRSELVRDDETDEENCPPGASFCSSLTKRLLCALTEYFFRQVLVPLSQRFTVSTEHKLLIHCLQKFTPLSQSGDATAETILTRESRERSSYH</sequence>
<accession>A0AAU9VYY3</accession>
<dbReference type="AlphaFoldDB" id="A0AAU9VYY3"/>
<keyword evidence="4" id="KW-1185">Reference proteome</keyword>
<comment type="caution">
    <text evidence="3">The sequence shown here is derived from an EMBL/GenBank/DDBJ whole genome shotgun (WGS) entry which is preliminary data.</text>
</comment>
<dbReference type="EMBL" id="CALNXJ010000004">
    <property type="protein sequence ID" value="CAH3038182.1"/>
    <property type="molecule type" value="Genomic_DNA"/>
</dbReference>
<evidence type="ECO:0000256" key="2">
    <source>
        <dbReference type="SAM" id="SignalP"/>
    </source>
</evidence>